<dbReference type="GeneID" id="81587603"/>
<dbReference type="GO" id="GO:0022857">
    <property type="term" value="F:transmembrane transporter activity"/>
    <property type="evidence" value="ECO:0007669"/>
    <property type="project" value="InterPro"/>
</dbReference>
<comment type="subcellular location">
    <subcellularLocation>
        <location evidence="1">Membrane</location>
        <topology evidence="1">Multi-pass membrane protein</topology>
    </subcellularLocation>
</comment>
<gene>
    <name evidence="7" type="ORF">N7537_006304</name>
</gene>
<feature type="compositionally biased region" description="Basic and acidic residues" evidence="5">
    <location>
        <begin position="274"/>
        <end position="284"/>
    </location>
</feature>
<reference evidence="7" key="2">
    <citation type="submission" date="2023-01" db="EMBL/GenBank/DDBJ databases">
        <authorList>
            <person name="Petersen C."/>
        </authorList>
    </citation>
    <scope>NUCLEOTIDE SEQUENCE</scope>
    <source>
        <strain evidence="7">IBT 12815</strain>
    </source>
</reference>
<sequence>MPPNSETDPLLAINATRSPTRKSNKFLILIVCSIITLLTDFGIFMSNTPQTAVFEEIICRNYQANLHRAGTGNVTLDLGTANIPLDPNPCKSETVQGELAIVIGYKDTFDVIPGLLLSLPYGILSDRWGRKPVLCLCLLGMILGEFWVIIVCDIWSTYIPLRMVWLSSLFKIIGGGDPVIAAIVCVIIADVFSEDERSTALFRLNSAVILAEILATPISAYLMTSSLMLPFLLGVGLIILGTIPVLFLPEKLEDMKVKQPIPENWDQETEQNTENERPEQQRAKKEVRQEFTRQFPKFIGSTRFIWSDSNVCIMILVSFVTVIGRKSTNLLLQYVSKKFDWSFARSSLLISLRGIFSLFTYSILMPTLSTLAIRNLNLHGKYKDHAMSKWSGVLSIIGFAVIFLAPTPAILIIGQIILSIGSSFLITTRSLATSLVLPDHIGTLYSAIAITQSVGVLIAGPLFASLFRLGMHLEGAWIGLPFLQASLFFALAVTAIWRIPLGPSARCVNQEDHGPFLSG</sequence>
<feature type="transmembrane region" description="Helical" evidence="6">
    <location>
        <begin position="304"/>
        <end position="323"/>
    </location>
</feature>
<feature type="transmembrane region" description="Helical" evidence="6">
    <location>
        <begin position="444"/>
        <end position="464"/>
    </location>
</feature>
<evidence type="ECO:0008006" key="9">
    <source>
        <dbReference type="Google" id="ProtNLM"/>
    </source>
</evidence>
<feature type="transmembrane region" description="Helical" evidence="6">
    <location>
        <begin position="133"/>
        <end position="156"/>
    </location>
</feature>
<dbReference type="EMBL" id="JAQJAE010000003">
    <property type="protein sequence ID" value="KAJ5603348.1"/>
    <property type="molecule type" value="Genomic_DNA"/>
</dbReference>
<keyword evidence="3 6" id="KW-1133">Transmembrane helix</keyword>
<proteinExistence type="predicted"/>
<dbReference type="SUPFAM" id="SSF103473">
    <property type="entry name" value="MFS general substrate transporter"/>
    <property type="match status" value="1"/>
</dbReference>
<evidence type="ECO:0000256" key="4">
    <source>
        <dbReference type="ARBA" id="ARBA00023136"/>
    </source>
</evidence>
<feature type="transmembrane region" description="Helical" evidence="6">
    <location>
        <begin position="168"/>
        <end position="192"/>
    </location>
</feature>
<dbReference type="InterPro" id="IPR011701">
    <property type="entry name" value="MFS"/>
</dbReference>
<dbReference type="AlphaFoldDB" id="A0AAD6E7M4"/>
<feature type="transmembrane region" description="Helical" evidence="6">
    <location>
        <begin position="229"/>
        <end position="248"/>
    </location>
</feature>
<keyword evidence="2 6" id="KW-0812">Transmembrane</keyword>
<feature type="transmembrane region" description="Helical" evidence="6">
    <location>
        <begin position="476"/>
        <end position="497"/>
    </location>
</feature>
<dbReference type="Gene3D" id="1.20.1250.20">
    <property type="entry name" value="MFS general substrate transporter like domains"/>
    <property type="match status" value="1"/>
</dbReference>
<feature type="transmembrane region" description="Helical" evidence="6">
    <location>
        <begin position="204"/>
        <end position="223"/>
    </location>
</feature>
<evidence type="ECO:0000256" key="3">
    <source>
        <dbReference type="ARBA" id="ARBA00022989"/>
    </source>
</evidence>
<reference evidence="7" key="1">
    <citation type="journal article" date="2023" name="IMA Fungus">
        <title>Comparative genomic study of the Penicillium genus elucidates a diverse pangenome and 15 lateral gene transfer events.</title>
        <authorList>
            <person name="Petersen C."/>
            <person name="Sorensen T."/>
            <person name="Nielsen M.R."/>
            <person name="Sondergaard T.E."/>
            <person name="Sorensen J.L."/>
            <person name="Fitzpatrick D.A."/>
            <person name="Frisvad J.C."/>
            <person name="Nielsen K.L."/>
        </authorList>
    </citation>
    <scope>NUCLEOTIDE SEQUENCE</scope>
    <source>
        <strain evidence="7">IBT 12815</strain>
    </source>
</reference>
<dbReference type="RefSeq" id="XP_056753146.1">
    <property type="nucleotide sequence ID" value="XM_056897361.1"/>
</dbReference>
<evidence type="ECO:0000313" key="8">
    <source>
        <dbReference type="Proteomes" id="UP001213799"/>
    </source>
</evidence>
<feature type="transmembrane region" description="Helical" evidence="6">
    <location>
        <begin position="410"/>
        <end position="432"/>
    </location>
</feature>
<dbReference type="PANTHER" id="PTHR23507">
    <property type="entry name" value="ZGC:174356"/>
    <property type="match status" value="1"/>
</dbReference>
<organism evidence="7 8">
    <name type="scientific">Penicillium hordei</name>
    <dbReference type="NCBI Taxonomy" id="40994"/>
    <lineage>
        <taxon>Eukaryota</taxon>
        <taxon>Fungi</taxon>
        <taxon>Dikarya</taxon>
        <taxon>Ascomycota</taxon>
        <taxon>Pezizomycotina</taxon>
        <taxon>Eurotiomycetes</taxon>
        <taxon>Eurotiomycetidae</taxon>
        <taxon>Eurotiales</taxon>
        <taxon>Aspergillaceae</taxon>
        <taxon>Penicillium</taxon>
    </lineage>
</organism>
<feature type="transmembrane region" description="Helical" evidence="6">
    <location>
        <begin position="26"/>
        <end position="45"/>
    </location>
</feature>
<dbReference type="Pfam" id="PF07690">
    <property type="entry name" value="MFS_1"/>
    <property type="match status" value="1"/>
</dbReference>
<dbReference type="PANTHER" id="PTHR23507:SF1">
    <property type="entry name" value="FI18259P1-RELATED"/>
    <property type="match status" value="1"/>
</dbReference>
<feature type="region of interest" description="Disordered" evidence="5">
    <location>
        <begin position="260"/>
        <end position="284"/>
    </location>
</feature>
<evidence type="ECO:0000256" key="2">
    <source>
        <dbReference type="ARBA" id="ARBA00022692"/>
    </source>
</evidence>
<protein>
    <recommendedName>
        <fullName evidence="9">Major facilitator superfamily (MFS) profile domain-containing protein</fullName>
    </recommendedName>
</protein>
<keyword evidence="8" id="KW-1185">Reference proteome</keyword>
<dbReference type="GO" id="GO:0016020">
    <property type="term" value="C:membrane"/>
    <property type="evidence" value="ECO:0007669"/>
    <property type="project" value="UniProtKB-SubCell"/>
</dbReference>
<evidence type="ECO:0000256" key="5">
    <source>
        <dbReference type="SAM" id="MobiDB-lite"/>
    </source>
</evidence>
<dbReference type="Proteomes" id="UP001213799">
    <property type="component" value="Unassembled WGS sequence"/>
</dbReference>
<keyword evidence="4 6" id="KW-0472">Membrane</keyword>
<comment type="caution">
    <text evidence="7">The sequence shown here is derived from an EMBL/GenBank/DDBJ whole genome shotgun (WGS) entry which is preliminary data.</text>
</comment>
<accession>A0AAD6E7M4</accession>
<evidence type="ECO:0000256" key="1">
    <source>
        <dbReference type="ARBA" id="ARBA00004141"/>
    </source>
</evidence>
<name>A0AAD6E7M4_9EURO</name>
<feature type="transmembrane region" description="Helical" evidence="6">
    <location>
        <begin position="343"/>
        <end position="365"/>
    </location>
</feature>
<dbReference type="InterPro" id="IPR036259">
    <property type="entry name" value="MFS_trans_sf"/>
</dbReference>
<evidence type="ECO:0000313" key="7">
    <source>
        <dbReference type="EMBL" id="KAJ5603348.1"/>
    </source>
</evidence>
<evidence type="ECO:0000256" key="6">
    <source>
        <dbReference type="SAM" id="Phobius"/>
    </source>
</evidence>